<dbReference type="Proteomes" id="UP000789860">
    <property type="component" value="Unassembled WGS sequence"/>
</dbReference>
<protein>
    <submittedName>
        <fullName evidence="1">8858_t:CDS:1</fullName>
    </submittedName>
</protein>
<comment type="caution">
    <text evidence="1">The sequence shown here is derived from an EMBL/GenBank/DDBJ whole genome shotgun (WGS) entry which is preliminary data.</text>
</comment>
<proteinExistence type="predicted"/>
<dbReference type="EMBL" id="CAJVPM010002605">
    <property type="protein sequence ID" value="CAG8489238.1"/>
    <property type="molecule type" value="Genomic_DNA"/>
</dbReference>
<gene>
    <name evidence="1" type="ORF">SCALOS_LOCUS2757</name>
</gene>
<reference evidence="1" key="1">
    <citation type="submission" date="2021-06" db="EMBL/GenBank/DDBJ databases">
        <authorList>
            <person name="Kallberg Y."/>
            <person name="Tangrot J."/>
            <person name="Rosling A."/>
        </authorList>
    </citation>
    <scope>NUCLEOTIDE SEQUENCE</scope>
    <source>
        <strain evidence="1">AU212A</strain>
    </source>
</reference>
<evidence type="ECO:0000313" key="2">
    <source>
        <dbReference type="Proteomes" id="UP000789860"/>
    </source>
</evidence>
<organism evidence="1 2">
    <name type="scientific">Scutellospora calospora</name>
    <dbReference type="NCBI Taxonomy" id="85575"/>
    <lineage>
        <taxon>Eukaryota</taxon>
        <taxon>Fungi</taxon>
        <taxon>Fungi incertae sedis</taxon>
        <taxon>Mucoromycota</taxon>
        <taxon>Glomeromycotina</taxon>
        <taxon>Glomeromycetes</taxon>
        <taxon>Diversisporales</taxon>
        <taxon>Gigasporaceae</taxon>
        <taxon>Scutellospora</taxon>
    </lineage>
</organism>
<keyword evidence="2" id="KW-1185">Reference proteome</keyword>
<sequence length="71" mass="7979">SMKEVPGEGDKFDFESGKAFMNVFNNVPVAENLEAKGYNDRHSPCDVEYVQLARQVALKRVYVVRVADKDG</sequence>
<feature type="non-terminal residue" evidence="1">
    <location>
        <position position="1"/>
    </location>
</feature>
<accession>A0ACA9KRH4</accession>
<name>A0ACA9KRH4_9GLOM</name>
<evidence type="ECO:0000313" key="1">
    <source>
        <dbReference type="EMBL" id="CAG8489238.1"/>
    </source>
</evidence>